<comment type="caution">
    <text evidence="3">The sequence shown here is derived from an EMBL/GenBank/DDBJ whole genome shotgun (WGS) entry which is preliminary data.</text>
</comment>
<accession>A0A1R1S3T9</accession>
<dbReference type="PANTHER" id="PTHR45681:SF6">
    <property type="entry name" value="POLYKETIDE SYNTHASE 37"/>
    <property type="match status" value="1"/>
</dbReference>
<keyword evidence="4" id="KW-1185">Reference proteome</keyword>
<dbReference type="InterPro" id="IPR001227">
    <property type="entry name" value="Ac_transferase_dom_sf"/>
</dbReference>
<gene>
    <name evidence="3" type="ORF">BW143_08815</name>
</gene>
<dbReference type="EMBL" id="MTJL01000015">
    <property type="protein sequence ID" value="OMI06431.1"/>
    <property type="molecule type" value="Genomic_DNA"/>
</dbReference>
<dbReference type="RefSeq" id="WP_076758235.1">
    <property type="nucleotide sequence ID" value="NZ_JARMDZ010000004.1"/>
</dbReference>
<dbReference type="Proteomes" id="UP000187367">
    <property type="component" value="Unassembled WGS sequence"/>
</dbReference>
<evidence type="ECO:0000313" key="4">
    <source>
        <dbReference type="Proteomes" id="UP000187367"/>
    </source>
</evidence>
<dbReference type="InterPro" id="IPR014043">
    <property type="entry name" value="Acyl_transferase_dom"/>
</dbReference>
<evidence type="ECO:0000256" key="1">
    <source>
        <dbReference type="ARBA" id="ARBA00022679"/>
    </source>
</evidence>
<dbReference type="InterPro" id="IPR050444">
    <property type="entry name" value="Polyketide_Synthase"/>
</dbReference>
<protein>
    <submittedName>
        <fullName evidence="3">Acyltransferase</fullName>
    </submittedName>
</protein>
<dbReference type="OrthoDB" id="9765680at2"/>
<organism evidence="3 4">
    <name type="scientific">Bacillus swezeyi</name>
    <dbReference type="NCBI Taxonomy" id="1925020"/>
    <lineage>
        <taxon>Bacteria</taxon>
        <taxon>Bacillati</taxon>
        <taxon>Bacillota</taxon>
        <taxon>Bacilli</taxon>
        <taxon>Bacillales</taxon>
        <taxon>Bacillaceae</taxon>
        <taxon>Bacillus</taxon>
    </lineage>
</organism>
<keyword evidence="3" id="KW-0012">Acyltransferase</keyword>
<dbReference type="InterPro" id="IPR016035">
    <property type="entry name" value="Acyl_Trfase/lysoPLipase"/>
</dbReference>
<dbReference type="SUPFAM" id="SSF52151">
    <property type="entry name" value="FabD/lysophospholipase-like"/>
    <property type="match status" value="1"/>
</dbReference>
<evidence type="ECO:0000313" key="3">
    <source>
        <dbReference type="EMBL" id="OMI06431.1"/>
    </source>
</evidence>
<dbReference type="Gene3D" id="3.40.366.10">
    <property type="entry name" value="Malonyl-Coenzyme A Acyl Carrier Protein, domain 2"/>
    <property type="match status" value="1"/>
</dbReference>
<feature type="domain" description="Malonyl-CoA:ACP transacylase (MAT)" evidence="2">
    <location>
        <begin position="8"/>
        <end position="318"/>
    </location>
</feature>
<reference evidence="3 4" key="1">
    <citation type="submission" date="2017-01" db="EMBL/GenBank/DDBJ databases">
        <title>Bacillus phylogenomics.</title>
        <authorList>
            <person name="Dunlap C."/>
        </authorList>
    </citation>
    <scope>NUCLEOTIDE SEQUENCE [LARGE SCALE GENOMIC DNA]</scope>
    <source>
        <strain evidence="3 4">NRRL B-41282</strain>
    </source>
</reference>
<keyword evidence="1" id="KW-0808">Transferase</keyword>
<dbReference type="Gene3D" id="3.30.70.250">
    <property type="entry name" value="Malonyl-CoA ACP transacylase, ACP-binding"/>
    <property type="match status" value="1"/>
</dbReference>
<proteinExistence type="predicted"/>
<dbReference type="Pfam" id="PF00698">
    <property type="entry name" value="Acyl_transf_1"/>
    <property type="match status" value="1"/>
</dbReference>
<sequence>MNEPIVLMFSGQGSQYYHMGKELFNENTAFRHYMLEMDAIVTRRIGKSIVSEMYNPAKRVSDPFDRILYTHPAIFMVEYSLYRVLSEIGIKPDYVLGYSLGEFAAAAASGVIEAEDMLECILEQAMIIEKNCDKGNMLAILDKPQLFNDYPQLFEHSELTSIHYDSHFVISGEIENIQRIIHFLKESQILYQLLPVSYGFHSSLIDSAEGAYKEFLRSKSFDSPSISWISCLTGSGIHEIHNHFFWDAVRKPIRFREAIRFLESQHTCRFVDLGPSGTLTAFVKQLLSGDSANRCYSIITPFHQELKNLKTLECLQKLERK</sequence>
<dbReference type="PANTHER" id="PTHR45681">
    <property type="entry name" value="POLYKETIDE SYNTHASE 44-RELATED"/>
    <property type="match status" value="1"/>
</dbReference>
<accession>A0A1R1QP58</accession>
<evidence type="ECO:0000259" key="2">
    <source>
        <dbReference type="SMART" id="SM00827"/>
    </source>
</evidence>
<name>A0A1R1QP58_9BACI</name>
<dbReference type="SMART" id="SM00827">
    <property type="entry name" value="PKS_AT"/>
    <property type="match status" value="1"/>
</dbReference>
<dbReference type="AlphaFoldDB" id="A0A1R1QP58"/>
<dbReference type="GO" id="GO:0016746">
    <property type="term" value="F:acyltransferase activity"/>
    <property type="evidence" value="ECO:0007669"/>
    <property type="project" value="UniProtKB-KW"/>
</dbReference>